<name>B1VAG5_PHYAS</name>
<dbReference type="EMBL" id="AM422018">
    <property type="protein sequence ID" value="CAM11938.1"/>
    <property type="molecule type" value="Genomic_DNA"/>
</dbReference>
<feature type="transmembrane region" description="Helical" evidence="1">
    <location>
        <begin position="32"/>
        <end position="54"/>
    </location>
</feature>
<evidence type="ECO:0000256" key="1">
    <source>
        <dbReference type="SAM" id="Phobius"/>
    </source>
</evidence>
<feature type="transmembrane region" description="Helical" evidence="1">
    <location>
        <begin position="7"/>
        <end position="26"/>
    </location>
</feature>
<feature type="transmembrane region" description="Helical" evidence="1">
    <location>
        <begin position="155"/>
        <end position="177"/>
    </location>
</feature>
<evidence type="ECO:0000313" key="3">
    <source>
        <dbReference type="Proteomes" id="UP000008323"/>
    </source>
</evidence>
<accession>B1VAG5</accession>
<keyword evidence="1" id="KW-0812">Transmembrane</keyword>
<reference evidence="2 3" key="1">
    <citation type="journal article" date="2008" name="J. Bacteriol.">
        <title>Comparative genome analysis of 'Candidatus Phytoplasma australiense' (subgroup tuf-Australia I; rp-A) and 'Ca. Phytoplasma asteris' strains OY-M and AY-WB.</title>
        <authorList>
            <person name="Tran-Nguyen L.T."/>
            <person name="Kube M."/>
            <person name="Schneider B."/>
            <person name="Reinhardt R."/>
            <person name="Gibb K.S."/>
        </authorList>
    </citation>
    <scope>NUCLEOTIDE SEQUENCE [LARGE SCALE GENOMIC DNA]</scope>
</reference>
<feature type="transmembrane region" description="Helical" evidence="1">
    <location>
        <begin position="90"/>
        <end position="113"/>
    </location>
</feature>
<keyword evidence="1" id="KW-0472">Membrane</keyword>
<feature type="transmembrane region" description="Helical" evidence="1">
    <location>
        <begin position="61"/>
        <end position="78"/>
    </location>
</feature>
<proteinExistence type="predicted"/>
<sequence>MNIKIKKIFLIINSIILILGLIKGFHKPFISLYLFARQTVLLINIYFLFLFFNINNKIQKYLSFIILIDCLLLLSYNFKIENPKLYYQRNFFAILVANLEHIFLPLIFIYYYFFLDKTTLKLKHFYISLIHCFLYGMVILIFNKSPYKFLEPNEINLKIIFLITIFLSLISLLSLFLKNKKICKMNKFFYNN</sequence>
<evidence type="ECO:0000313" key="2">
    <source>
        <dbReference type="EMBL" id="CAM11938.1"/>
    </source>
</evidence>
<dbReference type="AlphaFoldDB" id="B1VAG5"/>
<organism evidence="2 3">
    <name type="scientific">Phytoplasma australiense</name>
    <dbReference type="NCBI Taxonomy" id="59748"/>
    <lineage>
        <taxon>Bacteria</taxon>
        <taxon>Bacillati</taxon>
        <taxon>Mycoplasmatota</taxon>
        <taxon>Mollicutes</taxon>
        <taxon>Acholeplasmatales</taxon>
        <taxon>Acholeplasmataceae</taxon>
        <taxon>Candidatus Phytoplasma</taxon>
        <taxon>16SrXII (Stolbur group)</taxon>
    </lineage>
</organism>
<gene>
    <name evidence="2" type="ordered locus">PA0604</name>
</gene>
<feature type="transmembrane region" description="Helical" evidence="1">
    <location>
        <begin position="125"/>
        <end position="143"/>
    </location>
</feature>
<dbReference type="KEGG" id="pal:PA0604"/>
<dbReference type="Proteomes" id="UP000008323">
    <property type="component" value="Chromosome"/>
</dbReference>
<protein>
    <submittedName>
        <fullName evidence="2">Uncharacterized protein</fullName>
    </submittedName>
</protein>
<keyword evidence="1" id="KW-1133">Transmembrane helix</keyword>